<dbReference type="OrthoDB" id="6514762at2759"/>
<dbReference type="SMART" id="SM00494">
    <property type="entry name" value="ChtBD2"/>
    <property type="match status" value="1"/>
</dbReference>
<feature type="domain" description="Chitin-binding type-2" evidence="2">
    <location>
        <begin position="619"/>
        <end position="677"/>
    </location>
</feature>
<feature type="region of interest" description="Disordered" evidence="1">
    <location>
        <begin position="454"/>
        <end position="482"/>
    </location>
</feature>
<feature type="region of interest" description="Disordered" evidence="1">
    <location>
        <begin position="61"/>
        <end position="106"/>
    </location>
</feature>
<evidence type="ECO:0000313" key="4">
    <source>
        <dbReference type="Proteomes" id="UP000594260"/>
    </source>
</evidence>
<dbReference type="EnsemblMetazoa" id="XM_022793252">
    <property type="protein sequence ID" value="XP_022648987"/>
    <property type="gene ID" value="LOC111245215"/>
</dbReference>
<proteinExistence type="predicted"/>
<feature type="compositionally biased region" description="Pro residues" evidence="1">
    <location>
        <begin position="89"/>
        <end position="106"/>
    </location>
</feature>
<feature type="region of interest" description="Disordered" evidence="1">
    <location>
        <begin position="147"/>
        <end position="184"/>
    </location>
</feature>
<feature type="region of interest" description="Disordered" evidence="1">
    <location>
        <begin position="207"/>
        <end position="236"/>
    </location>
</feature>
<dbReference type="InterPro" id="IPR036508">
    <property type="entry name" value="Chitin-bd_dom_sf"/>
</dbReference>
<dbReference type="Proteomes" id="UP000594260">
    <property type="component" value="Unplaced"/>
</dbReference>
<organism evidence="3 4">
    <name type="scientific">Varroa destructor</name>
    <name type="common">Honeybee mite</name>
    <dbReference type="NCBI Taxonomy" id="109461"/>
    <lineage>
        <taxon>Eukaryota</taxon>
        <taxon>Metazoa</taxon>
        <taxon>Ecdysozoa</taxon>
        <taxon>Arthropoda</taxon>
        <taxon>Chelicerata</taxon>
        <taxon>Arachnida</taxon>
        <taxon>Acari</taxon>
        <taxon>Parasitiformes</taxon>
        <taxon>Mesostigmata</taxon>
        <taxon>Gamasina</taxon>
        <taxon>Dermanyssoidea</taxon>
        <taxon>Varroidae</taxon>
        <taxon>Varroa</taxon>
    </lineage>
</organism>
<evidence type="ECO:0000256" key="1">
    <source>
        <dbReference type="SAM" id="MobiDB-lite"/>
    </source>
</evidence>
<sequence length="763" mass="84134">MGYPVRWTILLASISVIAFVATKKKGILHALPPAEAQLIKFPRLRWPSFNRGNKKDSAIELKGSSTNHEPSVTHTYVGGSGGQSSSPSVSPPLGPPLPAGLPPSLGPPPPLYGAGYGPFSPFARSPYGRAPNPFVFPNIVAPPPPSLPPPSSTYYTSSFSSGGRKSRRRRPVYDNDSLEDASTEDEPVYIKVKSRKRRPIVIDEDELLGRGHNGASSEEVDDRESKVSYKSRSKPQVVYVDSSREYQTPNERRMLLKNEEMVQDAPSYHSPAISALHASVSSGGYQINSRLQSQRQPDSVVYVNDIESSTGPSYHIDGHGDHEDHSEFSGHFLLQNMGEINQHRQIKEIPPSQKTFRIPESSTTTPTIRIVLNSLNSNSESPQMSREIMPPVTTPNPLQFSRAQIPPPQSPSSQHSSAQSMNHYQVYEPTQSVFHQQVPPTDKNQFSFDISQKRTIGWPPNASPTSFHHTPPSTLPPVPAPQLSKSNTIKVARRSFPSTFPSISTNPSAVAPSSSLNHENQMYSFPHGNSDPVQPSAIHSQDPIQVQTPMMPMNHHINYHSPQSTSVQSYHHIYDKPSSHYTEAMFFMEKPRKKTSSFVTTELPTLSHTQAHKSQQHINFSCSTRRSGYYANRMYKCQIYHHCSKRILTQTFICPNGTAFNEKQKLCEKADKVACVASDSTRIRGSSPALHQSPSQQVTESPLQISSRSDLTDLETETPDSTTLSSVSTTADLPVSTQTSVVLQPKFSTSVSYQVSSSTSSAS</sequence>
<reference evidence="3" key="1">
    <citation type="submission" date="2021-01" db="UniProtKB">
        <authorList>
            <consortium name="EnsemblMetazoa"/>
        </authorList>
    </citation>
    <scope>IDENTIFICATION</scope>
</reference>
<evidence type="ECO:0000313" key="3">
    <source>
        <dbReference type="EnsemblMetazoa" id="XP_022648987"/>
    </source>
</evidence>
<dbReference type="InterPro" id="IPR002557">
    <property type="entry name" value="Chitin-bd_dom"/>
</dbReference>
<dbReference type="KEGG" id="vde:111245215"/>
<feature type="compositionally biased region" description="Polar residues" evidence="1">
    <location>
        <begin position="63"/>
        <end position="74"/>
    </location>
</feature>
<feature type="region of interest" description="Disordered" evidence="1">
    <location>
        <begin position="684"/>
        <end position="730"/>
    </location>
</feature>
<dbReference type="GO" id="GO:0005576">
    <property type="term" value="C:extracellular region"/>
    <property type="evidence" value="ECO:0007669"/>
    <property type="project" value="InterPro"/>
</dbReference>
<dbReference type="InParanoid" id="A0A7M7JB39"/>
<dbReference type="Pfam" id="PF01607">
    <property type="entry name" value="CBM_14"/>
    <property type="match status" value="1"/>
</dbReference>
<keyword evidence="4" id="KW-1185">Reference proteome</keyword>
<feature type="compositionally biased region" description="Polar residues" evidence="1">
    <location>
        <begin position="375"/>
        <end position="384"/>
    </location>
</feature>
<dbReference type="Gene3D" id="2.170.140.10">
    <property type="entry name" value="Chitin binding domain"/>
    <property type="match status" value="1"/>
</dbReference>
<feature type="compositionally biased region" description="Polar residues" evidence="1">
    <location>
        <begin position="684"/>
        <end position="709"/>
    </location>
</feature>
<accession>A0A7M7JB39</accession>
<dbReference type="AlphaFoldDB" id="A0A7M7JB39"/>
<dbReference type="RefSeq" id="XP_022648987.1">
    <property type="nucleotide sequence ID" value="XM_022793252.1"/>
</dbReference>
<feature type="compositionally biased region" description="Low complexity" evidence="1">
    <location>
        <begin position="411"/>
        <end position="420"/>
    </location>
</feature>
<protein>
    <recommendedName>
        <fullName evidence="2">Chitin-binding type-2 domain-containing protein</fullName>
    </recommendedName>
</protein>
<feature type="compositionally biased region" description="Polar residues" evidence="1">
    <location>
        <begin position="719"/>
        <end position="730"/>
    </location>
</feature>
<dbReference type="PROSITE" id="PS50940">
    <property type="entry name" value="CHIT_BIND_II"/>
    <property type="match status" value="1"/>
</dbReference>
<dbReference type="SUPFAM" id="SSF57625">
    <property type="entry name" value="Invertebrate chitin-binding proteins"/>
    <property type="match status" value="1"/>
</dbReference>
<dbReference type="GO" id="GO:0008061">
    <property type="term" value="F:chitin binding"/>
    <property type="evidence" value="ECO:0007669"/>
    <property type="project" value="InterPro"/>
</dbReference>
<feature type="region of interest" description="Disordered" evidence="1">
    <location>
        <begin position="375"/>
        <end position="420"/>
    </location>
</feature>
<name>A0A7M7JB39_VARDE</name>
<feature type="compositionally biased region" description="Low complexity" evidence="1">
    <location>
        <begin position="152"/>
        <end position="163"/>
    </location>
</feature>
<evidence type="ECO:0000259" key="2">
    <source>
        <dbReference type="PROSITE" id="PS50940"/>
    </source>
</evidence>
<dbReference type="GeneID" id="111245215"/>